<dbReference type="InterPro" id="IPR001453">
    <property type="entry name" value="MoaB/Mog_dom"/>
</dbReference>
<dbReference type="NCBIfam" id="NF001813">
    <property type="entry name" value="PRK00549.1"/>
    <property type="match status" value="1"/>
</dbReference>
<feature type="domain" description="MoaB/Mog" evidence="2">
    <location>
        <begin position="4"/>
        <end position="171"/>
    </location>
</feature>
<dbReference type="SMART" id="SM00852">
    <property type="entry name" value="MoCF_biosynth"/>
    <property type="match status" value="1"/>
</dbReference>
<evidence type="ECO:0000256" key="1">
    <source>
        <dbReference type="HAMAP-Rule" id="MF_00226"/>
    </source>
</evidence>
<dbReference type="PROSITE" id="PS51257">
    <property type="entry name" value="PROKAR_LIPOPROTEIN"/>
    <property type="match status" value="1"/>
</dbReference>
<dbReference type="PANTHER" id="PTHR13939:SF0">
    <property type="entry name" value="NMN AMIDOHYDROLASE-LIKE PROTEIN YFAY"/>
    <property type="match status" value="1"/>
</dbReference>
<organism evidence="3 4">
    <name type="scientific">Paenibacillus hemerocallicola</name>
    <dbReference type="NCBI Taxonomy" id="1172614"/>
    <lineage>
        <taxon>Bacteria</taxon>
        <taxon>Bacillati</taxon>
        <taxon>Bacillota</taxon>
        <taxon>Bacilli</taxon>
        <taxon>Bacillales</taxon>
        <taxon>Paenibacillaceae</taxon>
        <taxon>Paenibacillus</taxon>
    </lineage>
</organism>
<name>A0A5C4TAU5_9BACL</name>
<dbReference type="InterPro" id="IPR041424">
    <property type="entry name" value="CinA_KH"/>
</dbReference>
<dbReference type="Pfam" id="PF18146">
    <property type="entry name" value="CinA_KH"/>
    <property type="match status" value="1"/>
</dbReference>
<dbReference type="Pfam" id="PF02464">
    <property type="entry name" value="CinA"/>
    <property type="match status" value="1"/>
</dbReference>
<dbReference type="InterPro" id="IPR036425">
    <property type="entry name" value="MoaB/Mog-like_dom_sf"/>
</dbReference>
<evidence type="ECO:0000313" key="4">
    <source>
        <dbReference type="Proteomes" id="UP000307943"/>
    </source>
</evidence>
<dbReference type="AlphaFoldDB" id="A0A5C4TAU5"/>
<keyword evidence="4" id="KW-1185">Reference proteome</keyword>
<dbReference type="InterPro" id="IPR008136">
    <property type="entry name" value="CinA_C"/>
</dbReference>
<dbReference type="InterPro" id="IPR008135">
    <property type="entry name" value="Competence-induced_CinA"/>
</dbReference>
<dbReference type="Gene3D" id="3.90.950.20">
    <property type="entry name" value="CinA-like"/>
    <property type="match status" value="1"/>
</dbReference>
<dbReference type="EMBL" id="VDCQ01000012">
    <property type="protein sequence ID" value="TNJ66178.1"/>
    <property type="molecule type" value="Genomic_DNA"/>
</dbReference>
<protein>
    <recommendedName>
        <fullName evidence="1">Putative competence-damage inducible protein</fullName>
    </recommendedName>
</protein>
<comment type="caution">
    <text evidence="3">The sequence shown here is derived from an EMBL/GenBank/DDBJ whole genome shotgun (WGS) entry which is preliminary data.</text>
</comment>
<dbReference type="NCBIfam" id="TIGR00177">
    <property type="entry name" value="molyb_syn"/>
    <property type="match status" value="1"/>
</dbReference>
<dbReference type="InterPro" id="IPR036653">
    <property type="entry name" value="CinA-like_C"/>
</dbReference>
<gene>
    <name evidence="1" type="primary">cinA</name>
    <name evidence="3" type="ORF">FE784_10895</name>
</gene>
<dbReference type="SUPFAM" id="SSF142433">
    <property type="entry name" value="CinA-like"/>
    <property type="match status" value="1"/>
</dbReference>
<dbReference type="SUPFAM" id="SSF53218">
    <property type="entry name" value="Molybdenum cofactor biosynthesis proteins"/>
    <property type="match status" value="1"/>
</dbReference>
<dbReference type="HAMAP" id="MF_00226_B">
    <property type="entry name" value="CinA_B"/>
    <property type="match status" value="1"/>
</dbReference>
<dbReference type="Proteomes" id="UP000307943">
    <property type="component" value="Unassembled WGS sequence"/>
</dbReference>
<dbReference type="NCBIfam" id="TIGR00199">
    <property type="entry name" value="PncC_domain"/>
    <property type="match status" value="1"/>
</dbReference>
<evidence type="ECO:0000259" key="2">
    <source>
        <dbReference type="SMART" id="SM00852"/>
    </source>
</evidence>
<dbReference type="PANTHER" id="PTHR13939">
    <property type="entry name" value="NICOTINAMIDE-NUCLEOTIDE AMIDOHYDROLASE PNCC"/>
    <property type="match status" value="1"/>
</dbReference>
<reference evidence="3 4" key="1">
    <citation type="submission" date="2019-05" db="EMBL/GenBank/DDBJ databases">
        <title>We sequenced the genome of Paenibacillus hemerocallicola KCTC 33185 for further insight into its adaptation and study the phylogeny of Paenibacillus.</title>
        <authorList>
            <person name="Narsing Rao M.P."/>
        </authorList>
    </citation>
    <scope>NUCLEOTIDE SEQUENCE [LARGE SCALE GENOMIC DNA]</scope>
    <source>
        <strain evidence="3 4">KCTC 33185</strain>
    </source>
</reference>
<dbReference type="CDD" id="cd00885">
    <property type="entry name" value="cinA"/>
    <property type="match status" value="1"/>
</dbReference>
<dbReference type="Pfam" id="PF00994">
    <property type="entry name" value="MoCF_biosynth"/>
    <property type="match status" value="1"/>
</dbReference>
<dbReference type="OrthoDB" id="9801454at2"/>
<comment type="similarity">
    <text evidence="1">Belongs to the CinA family.</text>
</comment>
<accession>A0A5C4TAU5</accession>
<dbReference type="PIRSF" id="PIRSF006728">
    <property type="entry name" value="CinA"/>
    <property type="match status" value="1"/>
</dbReference>
<dbReference type="Gene3D" id="3.30.70.2860">
    <property type="match status" value="1"/>
</dbReference>
<sequence length="415" mass="44444">MRAEIIAVGTELLLGQIVNTNAQYIAQGCAGIGLNVYYQTVVGDNRERIREAFRLAAARADVIIVTGGLGPTQDDLTKDALSELLGLPMSIHGPSMEKITSVFQSRGLEMVKSNERQAHVLEGCTPLDNDNGLAVGIGLTKDGTHYVLLPGPPKEMKPMFDLRAIPWIRSVMGEEAAPLHSKMLKFAGIGESSLEHRLIDLIDGQQDPTIAPYAKEGEVSIRLTTRATSPEEAERKLAETEREIRGRVGEYIYADRDVPIEHEIVSLLIRSGKTAATAESCTGGMVSEMITAIPGSSAALRGGIVCYTNEAKHELLGIPSELLEGEGAPGAVSAETAALLAERVLERNSSDYGLSVTGVAGPAESEGKPVGLVYIGVAERGRSPEAIKLQLSGNRGSIRLKAAKQALYLLWQRLK</sequence>
<dbReference type="NCBIfam" id="TIGR00200">
    <property type="entry name" value="cinA_nterm"/>
    <property type="match status" value="1"/>
</dbReference>
<evidence type="ECO:0000313" key="3">
    <source>
        <dbReference type="EMBL" id="TNJ66178.1"/>
    </source>
</evidence>
<dbReference type="Gene3D" id="3.40.980.10">
    <property type="entry name" value="MoaB/Mog-like domain"/>
    <property type="match status" value="1"/>
</dbReference>
<dbReference type="InterPro" id="IPR050101">
    <property type="entry name" value="CinA"/>
</dbReference>
<dbReference type="RefSeq" id="WP_139602232.1">
    <property type="nucleotide sequence ID" value="NZ_VDCQ01000012.1"/>
</dbReference>
<proteinExistence type="inferred from homology"/>